<evidence type="ECO:0000256" key="5">
    <source>
        <dbReference type="ARBA" id="ARBA00022857"/>
    </source>
</evidence>
<keyword evidence="9" id="KW-0808">Transferase</keyword>
<dbReference type="PROSITE" id="PS51330">
    <property type="entry name" value="DHFR_2"/>
    <property type="match status" value="1"/>
</dbReference>
<proteinExistence type="inferred from homology"/>
<dbReference type="PANTHER" id="PTHR48069">
    <property type="entry name" value="DIHYDROFOLATE REDUCTASE"/>
    <property type="match status" value="1"/>
</dbReference>
<reference evidence="9 10" key="1">
    <citation type="journal article" date="2016" name="Nat. Commun.">
        <title>Thousands of microbial genomes shed light on interconnected biogeochemical processes in an aquifer system.</title>
        <authorList>
            <person name="Anantharaman K."/>
            <person name="Brown C.T."/>
            <person name="Hug L.A."/>
            <person name="Sharon I."/>
            <person name="Castelle C.J."/>
            <person name="Probst A.J."/>
            <person name="Thomas B.C."/>
            <person name="Singh A."/>
            <person name="Wilkins M.J."/>
            <person name="Karaoz U."/>
            <person name="Brodie E.L."/>
            <person name="Williams K.H."/>
            <person name="Hubbard S.S."/>
            <person name="Banfield J.F."/>
        </authorList>
    </citation>
    <scope>NUCLEOTIDE SEQUENCE [LARGE SCALE GENOMIC DNA]</scope>
</reference>
<dbReference type="InterPro" id="IPR024072">
    <property type="entry name" value="DHFR-like_dom_sf"/>
</dbReference>
<dbReference type="Proteomes" id="UP000179283">
    <property type="component" value="Unassembled WGS sequence"/>
</dbReference>
<evidence type="ECO:0000313" key="10">
    <source>
        <dbReference type="Proteomes" id="UP000179283"/>
    </source>
</evidence>
<dbReference type="PANTHER" id="PTHR48069:SF3">
    <property type="entry name" value="DIHYDROFOLATE REDUCTASE"/>
    <property type="match status" value="1"/>
</dbReference>
<accession>A0A1G2U6B9</accession>
<evidence type="ECO:0000256" key="6">
    <source>
        <dbReference type="ARBA" id="ARBA00023002"/>
    </source>
</evidence>
<dbReference type="GO" id="GO:0050661">
    <property type="term" value="F:NADP binding"/>
    <property type="evidence" value="ECO:0007669"/>
    <property type="project" value="InterPro"/>
</dbReference>
<feature type="domain" description="DHFR" evidence="8">
    <location>
        <begin position="10"/>
        <end position="166"/>
    </location>
</feature>
<dbReference type="Gene3D" id="3.40.430.10">
    <property type="entry name" value="Dihydrofolate Reductase, subunit A"/>
    <property type="match status" value="1"/>
</dbReference>
<name>A0A1G2U6B9_9BACT</name>
<dbReference type="InterPro" id="IPR001796">
    <property type="entry name" value="DHFR_dom"/>
</dbReference>
<keyword evidence="5 7" id="KW-0521">NADP</keyword>
<keyword evidence="9" id="KW-0418">Kinase</keyword>
<evidence type="ECO:0000256" key="1">
    <source>
        <dbReference type="ARBA" id="ARBA00004903"/>
    </source>
</evidence>
<evidence type="ECO:0000256" key="7">
    <source>
        <dbReference type="PIRNR" id="PIRNR000194"/>
    </source>
</evidence>
<dbReference type="GO" id="GO:0046655">
    <property type="term" value="P:folic acid metabolic process"/>
    <property type="evidence" value="ECO:0007669"/>
    <property type="project" value="TreeGrafter"/>
</dbReference>
<dbReference type="GO" id="GO:0005829">
    <property type="term" value="C:cytosol"/>
    <property type="evidence" value="ECO:0007669"/>
    <property type="project" value="TreeGrafter"/>
</dbReference>
<dbReference type="PRINTS" id="PR00070">
    <property type="entry name" value="DHFR"/>
</dbReference>
<gene>
    <name evidence="9" type="ORF">A2920_01225</name>
</gene>
<protein>
    <recommendedName>
        <fullName evidence="3 7">Dihydrofolate reductase</fullName>
        <ecNumber evidence="3 7">1.5.1.3</ecNumber>
    </recommendedName>
</protein>
<dbReference type="GO" id="GO:0046654">
    <property type="term" value="P:tetrahydrofolate biosynthetic process"/>
    <property type="evidence" value="ECO:0007669"/>
    <property type="project" value="UniProtKB-UniPathway"/>
</dbReference>
<dbReference type="GO" id="GO:0046452">
    <property type="term" value="P:dihydrofolate metabolic process"/>
    <property type="evidence" value="ECO:0007669"/>
    <property type="project" value="TreeGrafter"/>
</dbReference>
<comment type="pathway">
    <text evidence="1 7">Cofactor biosynthesis; tetrahydrofolate biosynthesis; 5,6,7,8-tetrahydrofolate from 7,8-dihydrofolate: step 1/1.</text>
</comment>
<dbReference type="EMBL" id="MHWD01000008">
    <property type="protein sequence ID" value="OHB04550.1"/>
    <property type="molecule type" value="Genomic_DNA"/>
</dbReference>
<evidence type="ECO:0000259" key="8">
    <source>
        <dbReference type="PROSITE" id="PS51330"/>
    </source>
</evidence>
<dbReference type="AlphaFoldDB" id="A0A1G2U6B9"/>
<evidence type="ECO:0000256" key="2">
    <source>
        <dbReference type="ARBA" id="ARBA00009539"/>
    </source>
</evidence>
<evidence type="ECO:0000313" key="9">
    <source>
        <dbReference type="EMBL" id="OHB04550.1"/>
    </source>
</evidence>
<dbReference type="PIRSF" id="PIRSF000194">
    <property type="entry name" value="DHFR"/>
    <property type="match status" value="1"/>
</dbReference>
<dbReference type="CDD" id="cd00209">
    <property type="entry name" value="DHFR"/>
    <property type="match status" value="1"/>
</dbReference>
<comment type="function">
    <text evidence="7">Key enzyme in folate metabolism. Catalyzes an essential reaction for de novo glycine and purine synthesis, and for DNA precursor synthesis.</text>
</comment>
<sequence length="166" mass="18389">MPTNIEKPHKISVIAAVGRNREIGFKNKLIWDIPEDLKHFRAITTGHPVIMGRNTYLSIGKALPNRTNIVLSDTSLEAPNVSVAKNLEEALGIAGDSPGSEEIFFIGGAYVYTQALPLADKLYLTLIDAEAEADTYFPDYSVFTKKIKEERIGTGDLSYSFIELER</sequence>
<dbReference type="GO" id="GO:0006730">
    <property type="term" value="P:one-carbon metabolic process"/>
    <property type="evidence" value="ECO:0007669"/>
    <property type="project" value="UniProtKB-KW"/>
</dbReference>
<comment type="caution">
    <text evidence="9">The sequence shown here is derived from an EMBL/GenBank/DDBJ whole genome shotgun (WGS) entry which is preliminary data.</text>
</comment>
<dbReference type="UniPathway" id="UPA00077">
    <property type="reaction ID" value="UER00158"/>
</dbReference>
<dbReference type="InterPro" id="IPR012259">
    <property type="entry name" value="DHFR"/>
</dbReference>
<comment type="catalytic activity">
    <reaction evidence="7">
        <text>(6S)-5,6,7,8-tetrahydrofolate + NADP(+) = 7,8-dihydrofolate + NADPH + H(+)</text>
        <dbReference type="Rhea" id="RHEA:15009"/>
        <dbReference type="ChEBI" id="CHEBI:15378"/>
        <dbReference type="ChEBI" id="CHEBI:57451"/>
        <dbReference type="ChEBI" id="CHEBI:57453"/>
        <dbReference type="ChEBI" id="CHEBI:57783"/>
        <dbReference type="ChEBI" id="CHEBI:58349"/>
        <dbReference type="EC" id="1.5.1.3"/>
    </reaction>
</comment>
<dbReference type="Pfam" id="PF00186">
    <property type="entry name" value="DHFR_1"/>
    <property type="match status" value="1"/>
</dbReference>
<comment type="similarity">
    <text evidence="2 7">Belongs to the dihydrofolate reductase family.</text>
</comment>
<keyword evidence="4 7" id="KW-0554">One-carbon metabolism</keyword>
<keyword evidence="6 7" id="KW-0560">Oxidoreductase</keyword>
<organism evidence="9 10">
    <name type="scientific">Candidatus Zambryskibacteria bacterium RIFCSPLOWO2_01_FULL_43_17</name>
    <dbReference type="NCBI Taxonomy" id="1802760"/>
    <lineage>
        <taxon>Bacteria</taxon>
        <taxon>Candidatus Zambryskiibacteriota</taxon>
    </lineage>
</organism>
<dbReference type="SUPFAM" id="SSF53597">
    <property type="entry name" value="Dihydrofolate reductase-like"/>
    <property type="match status" value="1"/>
</dbReference>
<evidence type="ECO:0000256" key="3">
    <source>
        <dbReference type="ARBA" id="ARBA00012856"/>
    </source>
</evidence>
<dbReference type="GO" id="GO:0016301">
    <property type="term" value="F:kinase activity"/>
    <property type="evidence" value="ECO:0007669"/>
    <property type="project" value="UniProtKB-KW"/>
</dbReference>
<dbReference type="GO" id="GO:0004146">
    <property type="term" value="F:dihydrofolate reductase activity"/>
    <property type="evidence" value="ECO:0007669"/>
    <property type="project" value="UniProtKB-EC"/>
</dbReference>
<evidence type="ECO:0000256" key="4">
    <source>
        <dbReference type="ARBA" id="ARBA00022563"/>
    </source>
</evidence>
<dbReference type="EC" id="1.5.1.3" evidence="3 7"/>